<gene>
    <name evidence="1" type="ORF">DFJ66_2920</name>
</gene>
<dbReference type="AlphaFoldDB" id="A0A495X6R2"/>
<dbReference type="Proteomes" id="UP000272729">
    <property type="component" value="Unassembled WGS sequence"/>
</dbReference>
<dbReference type="SUPFAM" id="SSF160904">
    <property type="entry name" value="Jann2411-like"/>
    <property type="match status" value="1"/>
</dbReference>
<name>A0A495X6R2_9PSEU</name>
<dbReference type="EMBL" id="RBXR01000001">
    <property type="protein sequence ID" value="RKT69682.1"/>
    <property type="molecule type" value="Genomic_DNA"/>
</dbReference>
<dbReference type="Gene3D" id="1.10.3300.10">
    <property type="entry name" value="Jann2411-like domain"/>
    <property type="match status" value="1"/>
</dbReference>
<reference evidence="1 2" key="1">
    <citation type="submission" date="2018-10" db="EMBL/GenBank/DDBJ databases">
        <title>Sequencing the genomes of 1000 actinobacteria strains.</title>
        <authorList>
            <person name="Klenk H.-P."/>
        </authorList>
    </citation>
    <scope>NUCLEOTIDE SEQUENCE [LARGE SCALE GENOMIC DNA]</scope>
    <source>
        <strain evidence="1 2">DSM 43911</strain>
    </source>
</reference>
<evidence type="ECO:0000313" key="2">
    <source>
        <dbReference type="Proteomes" id="UP000272729"/>
    </source>
</evidence>
<keyword evidence="2" id="KW-1185">Reference proteome</keyword>
<protein>
    <recommendedName>
        <fullName evidence="3">CGNR zinc finger protein</fullName>
    </recommendedName>
</protein>
<evidence type="ECO:0008006" key="3">
    <source>
        <dbReference type="Google" id="ProtNLM"/>
    </source>
</evidence>
<comment type="caution">
    <text evidence="1">The sequence shown here is derived from an EMBL/GenBank/DDBJ whole genome shotgun (WGS) entry which is preliminary data.</text>
</comment>
<proteinExistence type="predicted"/>
<organism evidence="1 2">
    <name type="scientific">Saccharothrix variisporea</name>
    <dbReference type="NCBI Taxonomy" id="543527"/>
    <lineage>
        <taxon>Bacteria</taxon>
        <taxon>Bacillati</taxon>
        <taxon>Actinomycetota</taxon>
        <taxon>Actinomycetes</taxon>
        <taxon>Pseudonocardiales</taxon>
        <taxon>Pseudonocardiaceae</taxon>
        <taxon>Saccharothrix</taxon>
    </lineage>
</organism>
<accession>A0A495X6R2</accession>
<dbReference type="InterPro" id="IPR023286">
    <property type="entry name" value="ABATE_dom_sf"/>
</dbReference>
<sequence>MTFQSLEAVASGAVPRSSSADLVPVGDWLRSRRPFRQLRSALLDAEAFLNGYQTGVAGAAWRQVRDRAGDDAAVVEAIDLLLHRLSPRPRVRLGAAGPGLFLESPGATRELGAVCAVVVLNDLSGGVRVKRCGRADCDRVFLDWTNPNNRVACRYHPADGAECVT</sequence>
<evidence type="ECO:0000313" key="1">
    <source>
        <dbReference type="EMBL" id="RKT69682.1"/>
    </source>
</evidence>